<organism evidence="1">
    <name type="scientific">Anguilla anguilla</name>
    <name type="common">European freshwater eel</name>
    <name type="synonym">Muraena anguilla</name>
    <dbReference type="NCBI Taxonomy" id="7936"/>
    <lineage>
        <taxon>Eukaryota</taxon>
        <taxon>Metazoa</taxon>
        <taxon>Chordata</taxon>
        <taxon>Craniata</taxon>
        <taxon>Vertebrata</taxon>
        <taxon>Euteleostomi</taxon>
        <taxon>Actinopterygii</taxon>
        <taxon>Neopterygii</taxon>
        <taxon>Teleostei</taxon>
        <taxon>Anguilliformes</taxon>
        <taxon>Anguillidae</taxon>
        <taxon>Anguilla</taxon>
    </lineage>
</organism>
<evidence type="ECO:0000313" key="1">
    <source>
        <dbReference type="EMBL" id="JAH30019.1"/>
    </source>
</evidence>
<protein>
    <submittedName>
        <fullName evidence="1">Uncharacterized protein</fullName>
    </submittedName>
</protein>
<name>A0A0E9RLP5_ANGAN</name>
<dbReference type="EMBL" id="GBXM01078558">
    <property type="protein sequence ID" value="JAH30019.1"/>
    <property type="molecule type" value="Transcribed_RNA"/>
</dbReference>
<reference evidence="1" key="1">
    <citation type="submission" date="2014-11" db="EMBL/GenBank/DDBJ databases">
        <authorList>
            <person name="Amaro Gonzalez C."/>
        </authorList>
    </citation>
    <scope>NUCLEOTIDE SEQUENCE</scope>
</reference>
<accession>A0A0E9RLP5</accession>
<dbReference type="AlphaFoldDB" id="A0A0E9RLP5"/>
<proteinExistence type="predicted"/>
<reference evidence="1" key="2">
    <citation type="journal article" date="2015" name="Fish Shellfish Immunol.">
        <title>Early steps in the European eel (Anguilla anguilla)-Vibrio vulnificus interaction in the gills: Role of the RtxA13 toxin.</title>
        <authorList>
            <person name="Callol A."/>
            <person name="Pajuelo D."/>
            <person name="Ebbesson L."/>
            <person name="Teles M."/>
            <person name="MacKenzie S."/>
            <person name="Amaro C."/>
        </authorList>
    </citation>
    <scope>NUCLEOTIDE SEQUENCE</scope>
</reference>
<sequence length="22" mass="2689">MIIGQRTGVYYCNNKMLQEIWQ</sequence>